<dbReference type="AlphaFoldDB" id="A0A5C7GLV9"/>
<dbReference type="InterPro" id="IPR036663">
    <property type="entry name" value="Fumarylacetoacetase_C_sf"/>
</dbReference>
<evidence type="ECO:0000313" key="3">
    <source>
        <dbReference type="EMBL" id="TXG39274.1"/>
    </source>
</evidence>
<dbReference type="EMBL" id="VRKQ01000008">
    <property type="protein sequence ID" value="TXG39274.1"/>
    <property type="molecule type" value="Genomic_DNA"/>
</dbReference>
<dbReference type="GO" id="GO:0018773">
    <property type="term" value="F:acetylpyruvate hydrolase activity"/>
    <property type="evidence" value="ECO:0007669"/>
    <property type="project" value="TreeGrafter"/>
</dbReference>
<dbReference type="InterPro" id="IPR011234">
    <property type="entry name" value="Fumarylacetoacetase-like_C"/>
</dbReference>
<reference evidence="3 4" key="1">
    <citation type="submission" date="2019-08" db="EMBL/GenBank/DDBJ databases">
        <title>Seonamhaeicola sediminis sp. nov., isolated from marine sediment.</title>
        <authorList>
            <person name="Cao W.R."/>
        </authorList>
    </citation>
    <scope>NUCLEOTIDE SEQUENCE [LARGE SCALE GENOMIC DNA]</scope>
    <source>
        <strain evidence="3 4">1505</strain>
    </source>
</reference>
<name>A0A5C7GLV9_9FLAO</name>
<sequence>MKIIGIGKNFVTDKSEIASIKDGHQLIFLKADSTLVTGNKDVVYPSEITNQIVYEVELVAKIGKVGKNISETDAPSYISEIAVGIDYTAKDILTENREKKWPWALGKGFDGASPISDFKPIFDFPNLGDINFDLKINGEQIQVGNTDYMIYNFSEIIAYVSKYMTLNPGDLIFTGTPADGIGLINKGDHLQASIEGELLLDFKMI</sequence>
<dbReference type="SUPFAM" id="SSF56529">
    <property type="entry name" value="FAH"/>
    <property type="match status" value="1"/>
</dbReference>
<dbReference type="PANTHER" id="PTHR11820">
    <property type="entry name" value="ACYLPYRUVASE"/>
    <property type="match status" value="1"/>
</dbReference>
<dbReference type="RefSeq" id="WP_147766844.1">
    <property type="nucleotide sequence ID" value="NZ_VRKQ01000008.1"/>
</dbReference>
<dbReference type="GO" id="GO:0046872">
    <property type="term" value="F:metal ion binding"/>
    <property type="evidence" value="ECO:0007669"/>
    <property type="project" value="UniProtKB-KW"/>
</dbReference>
<keyword evidence="4" id="KW-1185">Reference proteome</keyword>
<feature type="domain" description="Fumarylacetoacetase-like C-terminal" evidence="2">
    <location>
        <begin position="2"/>
        <end position="196"/>
    </location>
</feature>
<organism evidence="3 4">
    <name type="scientific">Seonamhaeicola maritimus</name>
    <dbReference type="NCBI Taxonomy" id="2591822"/>
    <lineage>
        <taxon>Bacteria</taxon>
        <taxon>Pseudomonadati</taxon>
        <taxon>Bacteroidota</taxon>
        <taxon>Flavobacteriia</taxon>
        <taxon>Flavobacteriales</taxon>
        <taxon>Flavobacteriaceae</taxon>
    </lineage>
</organism>
<dbReference type="Pfam" id="PF01557">
    <property type="entry name" value="FAA_hydrolase"/>
    <property type="match status" value="1"/>
</dbReference>
<evidence type="ECO:0000256" key="1">
    <source>
        <dbReference type="ARBA" id="ARBA00022723"/>
    </source>
</evidence>
<proteinExistence type="predicted"/>
<gene>
    <name evidence="3" type="ORF">FUA22_05195</name>
</gene>
<evidence type="ECO:0000313" key="4">
    <source>
        <dbReference type="Proteomes" id="UP000321080"/>
    </source>
</evidence>
<accession>A0A5C7GLV9</accession>
<dbReference type="Gene3D" id="3.90.850.10">
    <property type="entry name" value="Fumarylacetoacetase-like, C-terminal domain"/>
    <property type="match status" value="1"/>
</dbReference>
<evidence type="ECO:0000259" key="2">
    <source>
        <dbReference type="Pfam" id="PF01557"/>
    </source>
</evidence>
<keyword evidence="1" id="KW-0479">Metal-binding</keyword>
<protein>
    <submittedName>
        <fullName evidence="3">Fumarylacetoacetate hydrolase family protein</fullName>
    </submittedName>
</protein>
<comment type="caution">
    <text evidence="3">The sequence shown here is derived from an EMBL/GenBank/DDBJ whole genome shotgun (WGS) entry which is preliminary data.</text>
</comment>
<dbReference type="OrthoDB" id="9805307at2"/>
<dbReference type="Proteomes" id="UP000321080">
    <property type="component" value="Unassembled WGS sequence"/>
</dbReference>
<keyword evidence="3" id="KW-0378">Hydrolase</keyword>
<dbReference type="PANTHER" id="PTHR11820:SF7">
    <property type="entry name" value="ACYLPYRUVASE FAHD1, MITOCHONDRIAL"/>
    <property type="match status" value="1"/>
</dbReference>